<proteinExistence type="predicted"/>
<organism evidence="1">
    <name type="scientific">marine sediment metagenome</name>
    <dbReference type="NCBI Taxonomy" id="412755"/>
    <lineage>
        <taxon>unclassified sequences</taxon>
        <taxon>metagenomes</taxon>
        <taxon>ecological metagenomes</taxon>
    </lineage>
</organism>
<name>X1R2I6_9ZZZZ</name>
<feature type="non-terminal residue" evidence="1">
    <location>
        <position position="1"/>
    </location>
</feature>
<dbReference type="EMBL" id="BARW01008985">
    <property type="protein sequence ID" value="GAI74763.1"/>
    <property type="molecule type" value="Genomic_DNA"/>
</dbReference>
<evidence type="ECO:0000313" key="1">
    <source>
        <dbReference type="EMBL" id="GAI74763.1"/>
    </source>
</evidence>
<reference evidence="1" key="1">
    <citation type="journal article" date="2014" name="Front. Microbiol.">
        <title>High frequency of phylogenetically diverse reductive dehalogenase-homologous genes in deep subseafloor sedimentary metagenomes.</title>
        <authorList>
            <person name="Kawai M."/>
            <person name="Futagami T."/>
            <person name="Toyoda A."/>
            <person name="Takaki Y."/>
            <person name="Nishi S."/>
            <person name="Hori S."/>
            <person name="Arai W."/>
            <person name="Tsubouchi T."/>
            <person name="Morono Y."/>
            <person name="Uchiyama I."/>
            <person name="Ito T."/>
            <person name="Fujiyama A."/>
            <person name="Inagaki F."/>
            <person name="Takami H."/>
        </authorList>
    </citation>
    <scope>NUCLEOTIDE SEQUENCE</scope>
    <source>
        <strain evidence="1">Expedition CK06-06</strain>
    </source>
</reference>
<protein>
    <submittedName>
        <fullName evidence="1">Uncharacterized protein</fullName>
    </submittedName>
</protein>
<gene>
    <name evidence="1" type="ORF">S12H4_18231</name>
</gene>
<comment type="caution">
    <text evidence="1">The sequence shown here is derived from an EMBL/GenBank/DDBJ whole genome shotgun (WGS) entry which is preliminary data.</text>
</comment>
<sequence length="81" mass="9145">FTPEEYSSMGYMQNQDYDPSMFTEGSYSSFKSLDINFFNLPVYRADTKEEFVTDLFFLTGSFITGGSTGGLRFALGKLESD</sequence>
<dbReference type="AlphaFoldDB" id="X1R2I6"/>
<accession>X1R2I6</accession>